<evidence type="ECO:0000313" key="2">
    <source>
        <dbReference type="Proteomes" id="UP000784294"/>
    </source>
</evidence>
<dbReference type="Gene3D" id="2.130.10.10">
    <property type="entry name" value="YVTN repeat-like/Quinoprotein amine dehydrogenase"/>
    <property type="match status" value="1"/>
</dbReference>
<dbReference type="InterPro" id="IPR052778">
    <property type="entry name" value="Centrosome-WD_assoc"/>
</dbReference>
<dbReference type="EMBL" id="CAAALY010091906">
    <property type="protein sequence ID" value="VEL28041.1"/>
    <property type="molecule type" value="Genomic_DNA"/>
</dbReference>
<comment type="caution">
    <text evidence="1">The sequence shown here is derived from an EMBL/GenBank/DDBJ whole genome shotgun (WGS) entry which is preliminary data.</text>
</comment>
<protein>
    <recommendedName>
        <fullName evidence="3">Anaphase-promoting complex subunit 4 WD40 domain-containing protein</fullName>
    </recommendedName>
</protein>
<name>A0A448X4R6_9PLAT</name>
<dbReference type="SUPFAM" id="SSF82171">
    <property type="entry name" value="DPP6 N-terminal domain-like"/>
    <property type="match status" value="1"/>
</dbReference>
<dbReference type="OrthoDB" id="308690at2759"/>
<dbReference type="Proteomes" id="UP000784294">
    <property type="component" value="Unassembled WGS sequence"/>
</dbReference>
<keyword evidence="2" id="KW-1185">Reference proteome</keyword>
<dbReference type="AlphaFoldDB" id="A0A448X4R6"/>
<gene>
    <name evidence="1" type="ORF">PXEA_LOCUS21481</name>
</gene>
<dbReference type="GO" id="GO:0005815">
    <property type="term" value="C:microtubule organizing center"/>
    <property type="evidence" value="ECO:0007669"/>
    <property type="project" value="TreeGrafter"/>
</dbReference>
<dbReference type="PANTHER" id="PTHR16220:SF0">
    <property type="entry name" value="WD REPEAT-CONTAINING PROTEIN WRAP73"/>
    <property type="match status" value="1"/>
</dbReference>
<proteinExistence type="predicted"/>
<evidence type="ECO:0008006" key="3">
    <source>
        <dbReference type="Google" id="ProtNLM"/>
    </source>
</evidence>
<reference evidence="1" key="1">
    <citation type="submission" date="2018-11" db="EMBL/GenBank/DDBJ databases">
        <authorList>
            <consortium name="Pathogen Informatics"/>
        </authorList>
    </citation>
    <scope>NUCLEOTIDE SEQUENCE</scope>
</reference>
<dbReference type="InterPro" id="IPR015943">
    <property type="entry name" value="WD40/YVTN_repeat-like_dom_sf"/>
</dbReference>
<sequence length="119" mass="13307">MTAMSSPNSLSFAPGGSLLALLERRDLRDHISLFECNETSWRLLRNFILDETDDADGLLWSPDGRYLAVYDSCLKYRLLVYSIDGRKLASYSAFPEENQSLGIKTVNWSPTGQLLAIGS</sequence>
<dbReference type="PANTHER" id="PTHR16220">
    <property type="entry name" value="WD REPEAT PROTEIN 8-RELATED"/>
    <property type="match status" value="1"/>
</dbReference>
<dbReference type="GO" id="GO:1990811">
    <property type="term" value="C:MWP complex"/>
    <property type="evidence" value="ECO:0007669"/>
    <property type="project" value="TreeGrafter"/>
</dbReference>
<evidence type="ECO:0000313" key="1">
    <source>
        <dbReference type="EMBL" id="VEL28041.1"/>
    </source>
</evidence>
<accession>A0A448X4R6</accession>
<organism evidence="1 2">
    <name type="scientific">Protopolystoma xenopodis</name>
    <dbReference type="NCBI Taxonomy" id="117903"/>
    <lineage>
        <taxon>Eukaryota</taxon>
        <taxon>Metazoa</taxon>
        <taxon>Spiralia</taxon>
        <taxon>Lophotrochozoa</taxon>
        <taxon>Platyhelminthes</taxon>
        <taxon>Monogenea</taxon>
        <taxon>Polyopisthocotylea</taxon>
        <taxon>Polystomatidea</taxon>
        <taxon>Polystomatidae</taxon>
        <taxon>Protopolystoma</taxon>
    </lineage>
</organism>